<dbReference type="Pfam" id="PF03807">
    <property type="entry name" value="F420_oxidored"/>
    <property type="match status" value="1"/>
</dbReference>
<dbReference type="AlphaFoldDB" id="A0A0M4FXK1"/>
<organism evidence="12 13">
    <name type="scientific">Bacillus gobiensis</name>
    <dbReference type="NCBI Taxonomy" id="1441095"/>
    <lineage>
        <taxon>Bacteria</taxon>
        <taxon>Bacillati</taxon>
        <taxon>Bacillota</taxon>
        <taxon>Bacilli</taxon>
        <taxon>Bacillales</taxon>
        <taxon>Bacillaceae</taxon>
        <taxon>Bacillus</taxon>
    </lineage>
</organism>
<evidence type="ECO:0000256" key="8">
    <source>
        <dbReference type="PIRSR" id="PIRSR000193-1"/>
    </source>
</evidence>
<dbReference type="Gene3D" id="1.10.3730.10">
    <property type="entry name" value="ProC C-terminal domain-like"/>
    <property type="match status" value="1"/>
</dbReference>
<dbReference type="FunFam" id="1.10.3730.10:FF:000001">
    <property type="entry name" value="Pyrroline-5-carboxylate reductase"/>
    <property type="match status" value="1"/>
</dbReference>
<evidence type="ECO:0000259" key="10">
    <source>
        <dbReference type="Pfam" id="PF03807"/>
    </source>
</evidence>
<keyword evidence="2 6" id="KW-0641">Proline biosynthesis</keyword>
<keyword evidence="3 6" id="KW-0521">NADP</keyword>
<reference evidence="12 13" key="2">
    <citation type="journal article" date="2016" name="Int. J. Syst. Evol. Microbiol.">
        <title>Bacillus gobiensis sp. nov., isolated from a soil sample.</title>
        <authorList>
            <person name="Liu B."/>
            <person name="Liu G.H."/>
            <person name="Cetin S."/>
            <person name="Schumann P."/>
            <person name="Pan Z.Z."/>
            <person name="Chen Q.Q."/>
        </authorList>
    </citation>
    <scope>NUCLEOTIDE SEQUENCE [LARGE SCALE GENOMIC DNA]</scope>
    <source>
        <strain evidence="12 13">FJAT-4402</strain>
    </source>
</reference>
<comment type="catalytic activity">
    <reaction evidence="6">
        <text>L-proline + NAD(+) = (S)-1-pyrroline-5-carboxylate + NADH + 2 H(+)</text>
        <dbReference type="Rhea" id="RHEA:14105"/>
        <dbReference type="ChEBI" id="CHEBI:15378"/>
        <dbReference type="ChEBI" id="CHEBI:17388"/>
        <dbReference type="ChEBI" id="CHEBI:57540"/>
        <dbReference type="ChEBI" id="CHEBI:57945"/>
        <dbReference type="ChEBI" id="CHEBI:60039"/>
        <dbReference type="EC" id="1.5.1.2"/>
    </reaction>
</comment>
<evidence type="ECO:0000256" key="9">
    <source>
        <dbReference type="RuleBase" id="RU003903"/>
    </source>
</evidence>
<dbReference type="PIRSF" id="PIRSF000193">
    <property type="entry name" value="Pyrrol-5-carb_rd"/>
    <property type="match status" value="1"/>
</dbReference>
<keyword evidence="6 9" id="KW-0028">Amino-acid biosynthesis</keyword>
<feature type="domain" description="Pyrroline-5-carboxylate reductase dimerisation" evidence="11">
    <location>
        <begin position="151"/>
        <end position="254"/>
    </location>
</feature>
<keyword evidence="13" id="KW-1185">Reference proteome</keyword>
<comment type="subcellular location">
    <subcellularLocation>
        <location evidence="6">Cytoplasm</location>
    </subcellularLocation>
</comment>
<dbReference type="SUPFAM" id="SSF48179">
    <property type="entry name" value="6-phosphogluconate dehydrogenase C-terminal domain-like"/>
    <property type="match status" value="1"/>
</dbReference>
<feature type="domain" description="Pyrroline-5-carboxylate reductase catalytic N-terminal" evidence="10">
    <location>
        <begin position="1"/>
        <end position="88"/>
    </location>
</feature>
<evidence type="ECO:0000256" key="7">
    <source>
        <dbReference type="NCBIfam" id="TIGR00112"/>
    </source>
</evidence>
<accession>A0A0M4FXK1</accession>
<evidence type="ECO:0000256" key="1">
    <source>
        <dbReference type="ARBA" id="ARBA00005525"/>
    </source>
</evidence>
<dbReference type="InterPro" id="IPR000304">
    <property type="entry name" value="Pyrroline-COOH_reductase"/>
</dbReference>
<dbReference type="InterPro" id="IPR028939">
    <property type="entry name" value="P5C_Rdtase_cat_N"/>
</dbReference>
<evidence type="ECO:0000313" key="12">
    <source>
        <dbReference type="EMBL" id="ALC83705.1"/>
    </source>
</evidence>
<name>A0A0M4FXK1_9BACI</name>
<dbReference type="UniPathway" id="UPA00098">
    <property type="reaction ID" value="UER00361"/>
</dbReference>
<dbReference type="GO" id="GO:0004735">
    <property type="term" value="F:pyrroline-5-carboxylate reductase activity"/>
    <property type="evidence" value="ECO:0007669"/>
    <property type="project" value="UniProtKB-UniRule"/>
</dbReference>
<dbReference type="InterPro" id="IPR029036">
    <property type="entry name" value="P5CR_dimer"/>
</dbReference>
<dbReference type="Pfam" id="PF14748">
    <property type="entry name" value="P5CR_dimer"/>
    <property type="match status" value="1"/>
</dbReference>
<comment type="function">
    <text evidence="5 6">Catalyzes the reduction of 1-pyrroline-5-carboxylate (PCA) to L-proline.</text>
</comment>
<evidence type="ECO:0000313" key="13">
    <source>
        <dbReference type="Proteomes" id="UP000067625"/>
    </source>
</evidence>
<dbReference type="EC" id="1.5.1.2" evidence="6 7"/>
<dbReference type="GO" id="GO:0005737">
    <property type="term" value="C:cytoplasm"/>
    <property type="evidence" value="ECO:0007669"/>
    <property type="project" value="UniProtKB-SubCell"/>
</dbReference>
<comment type="catalytic activity">
    <reaction evidence="6 9">
        <text>L-proline + NADP(+) = (S)-1-pyrroline-5-carboxylate + NADPH + 2 H(+)</text>
        <dbReference type="Rhea" id="RHEA:14109"/>
        <dbReference type="ChEBI" id="CHEBI:15378"/>
        <dbReference type="ChEBI" id="CHEBI:17388"/>
        <dbReference type="ChEBI" id="CHEBI:57783"/>
        <dbReference type="ChEBI" id="CHEBI:58349"/>
        <dbReference type="ChEBI" id="CHEBI:60039"/>
        <dbReference type="EC" id="1.5.1.2"/>
    </reaction>
</comment>
<evidence type="ECO:0000256" key="2">
    <source>
        <dbReference type="ARBA" id="ARBA00022650"/>
    </source>
</evidence>
<dbReference type="InterPro" id="IPR053790">
    <property type="entry name" value="P5CR-like_CS"/>
</dbReference>
<comment type="similarity">
    <text evidence="1 6 9">Belongs to the pyrroline-5-carboxylate reductase family.</text>
</comment>
<protein>
    <recommendedName>
        <fullName evidence="6 7">Pyrroline-5-carboxylate reductase</fullName>
        <shortName evidence="6">P5C reductase</shortName>
        <shortName evidence="6">P5CR</shortName>
        <ecNumber evidence="6 7">1.5.1.2</ecNumber>
    </recommendedName>
    <alternativeName>
        <fullName evidence="6">PCA reductase</fullName>
    </alternativeName>
</protein>
<sequence length="266" mass="28746">MAEGMISGIVQSDQIPATQIYVTNRSNKNRLEELHQTYGIQGKGNEELDFDQIDTFILAMKPKDAEAALSALKNKVKPHQLVLSVLAGITTSYLEDLLHDQQPVIRVMPNTSSTIGASATAMSSGRHVSKEQELMAKEILGCMGEVYAIEENKMDVFTGIAGSGPAYFYYLMEHIEKAGEAAGLDKKMSCAIGAQTLLGAAKMLLETGETPTVLREKVTSPNGTTAAGLHALEQFGGGEAIEQAIKEAAKRSEEISKEMNQLNLIR</sequence>
<dbReference type="PATRIC" id="fig|1441095.3.peg.4627"/>
<evidence type="ECO:0000256" key="6">
    <source>
        <dbReference type="HAMAP-Rule" id="MF_01925"/>
    </source>
</evidence>
<comment type="pathway">
    <text evidence="6 9">Amino-acid biosynthesis; L-proline biosynthesis; L-proline from L-glutamate 5-semialdehyde: step 1/1.</text>
</comment>
<dbReference type="PANTHER" id="PTHR11645:SF49">
    <property type="entry name" value="PYRROLINE-5-CARBOXYLATE REDUCTASE 1"/>
    <property type="match status" value="1"/>
</dbReference>
<dbReference type="SUPFAM" id="SSF51735">
    <property type="entry name" value="NAD(P)-binding Rossmann-fold domains"/>
    <property type="match status" value="1"/>
</dbReference>
<dbReference type="EMBL" id="CP012600">
    <property type="protein sequence ID" value="ALC83705.1"/>
    <property type="molecule type" value="Genomic_DNA"/>
</dbReference>
<dbReference type="GO" id="GO:0055129">
    <property type="term" value="P:L-proline biosynthetic process"/>
    <property type="evidence" value="ECO:0007669"/>
    <property type="project" value="UniProtKB-UniRule"/>
</dbReference>
<dbReference type="STRING" id="1441095.AM592_20900"/>
<dbReference type="Proteomes" id="UP000067625">
    <property type="component" value="Chromosome"/>
</dbReference>
<evidence type="ECO:0000256" key="4">
    <source>
        <dbReference type="ARBA" id="ARBA00023002"/>
    </source>
</evidence>
<dbReference type="PANTHER" id="PTHR11645">
    <property type="entry name" value="PYRROLINE-5-CARBOXYLATE REDUCTASE"/>
    <property type="match status" value="1"/>
</dbReference>
<evidence type="ECO:0000256" key="5">
    <source>
        <dbReference type="ARBA" id="ARBA00058118"/>
    </source>
</evidence>
<proteinExistence type="inferred from homology"/>
<gene>
    <name evidence="6" type="primary">proC</name>
    <name evidence="12" type="ORF">AM592_20900</name>
</gene>
<feature type="binding site" evidence="8">
    <location>
        <begin position="59"/>
        <end position="62"/>
    </location>
    <ligand>
        <name>NADP(+)</name>
        <dbReference type="ChEBI" id="CHEBI:58349"/>
    </ligand>
</feature>
<dbReference type="PROSITE" id="PS00521">
    <property type="entry name" value="P5CR"/>
    <property type="match status" value="1"/>
</dbReference>
<reference evidence="13" key="1">
    <citation type="submission" date="2015-08" db="EMBL/GenBank/DDBJ databases">
        <title>Genome sequencing project for genomic taxonomy and phylogenomics of Bacillus-like bacteria.</title>
        <authorList>
            <person name="Liu B."/>
            <person name="Wang J."/>
            <person name="Zhu Y."/>
            <person name="Liu G."/>
            <person name="Chen Q."/>
            <person name="Chen Z."/>
            <person name="Lan J."/>
            <person name="Che J."/>
            <person name="Ge C."/>
            <person name="Shi H."/>
            <person name="Pan Z."/>
            <person name="Liu X."/>
        </authorList>
    </citation>
    <scope>NUCLEOTIDE SEQUENCE [LARGE SCALE GENOMIC DNA]</scope>
    <source>
        <strain evidence="13">FJAT-4402</strain>
    </source>
</reference>
<evidence type="ECO:0000256" key="3">
    <source>
        <dbReference type="ARBA" id="ARBA00022857"/>
    </source>
</evidence>
<keyword evidence="4 6" id="KW-0560">Oxidoreductase</keyword>
<keyword evidence="6" id="KW-0963">Cytoplasm</keyword>
<dbReference type="HAMAP" id="MF_01925">
    <property type="entry name" value="P5C_reductase"/>
    <property type="match status" value="1"/>
</dbReference>
<dbReference type="InterPro" id="IPR036291">
    <property type="entry name" value="NAD(P)-bd_dom_sf"/>
</dbReference>
<dbReference type="NCBIfam" id="TIGR00112">
    <property type="entry name" value="proC"/>
    <property type="match status" value="1"/>
</dbReference>
<dbReference type="Gene3D" id="3.40.50.720">
    <property type="entry name" value="NAD(P)-binding Rossmann-like Domain"/>
    <property type="match status" value="1"/>
</dbReference>
<evidence type="ECO:0000259" key="11">
    <source>
        <dbReference type="Pfam" id="PF14748"/>
    </source>
</evidence>
<dbReference type="InterPro" id="IPR008927">
    <property type="entry name" value="6-PGluconate_DH-like_C_sf"/>
</dbReference>